<proteinExistence type="predicted"/>
<evidence type="ECO:0000313" key="3">
    <source>
        <dbReference type="Proteomes" id="UP001447842"/>
    </source>
</evidence>
<organism evidence="2 3">
    <name type="scientific">Sulfurimonas diazotrophicus</name>
    <dbReference type="NCBI Taxonomy" id="3131939"/>
    <lineage>
        <taxon>Bacteria</taxon>
        <taxon>Pseudomonadati</taxon>
        <taxon>Campylobacterota</taxon>
        <taxon>Epsilonproteobacteria</taxon>
        <taxon>Campylobacterales</taxon>
        <taxon>Sulfurimonadaceae</taxon>
        <taxon>Sulfurimonas</taxon>
    </lineage>
</organism>
<dbReference type="Pfam" id="PF24514">
    <property type="entry name" value="SpaA_4"/>
    <property type="match status" value="1"/>
</dbReference>
<dbReference type="RefSeq" id="WP_345973250.1">
    <property type="nucleotide sequence ID" value="NZ_CP147920.1"/>
</dbReference>
<feature type="domain" description="SpaA-like prealbumin fold" evidence="1">
    <location>
        <begin position="752"/>
        <end position="808"/>
    </location>
</feature>
<dbReference type="InterPro" id="IPR013783">
    <property type="entry name" value="Ig-like_fold"/>
</dbReference>
<gene>
    <name evidence="2" type="ORF">WCY31_04065</name>
</gene>
<dbReference type="InterPro" id="IPR055371">
    <property type="entry name" value="SpaA_PFL_dom_4"/>
</dbReference>
<dbReference type="Gene3D" id="2.60.40.10">
    <property type="entry name" value="Immunoglobulins"/>
    <property type="match status" value="1"/>
</dbReference>
<dbReference type="Proteomes" id="UP001447842">
    <property type="component" value="Chromosome"/>
</dbReference>
<evidence type="ECO:0000259" key="1">
    <source>
        <dbReference type="Pfam" id="PF24514"/>
    </source>
</evidence>
<name>A0ABZ3HCU4_9BACT</name>
<dbReference type="EMBL" id="CP147920">
    <property type="protein sequence ID" value="XAU15883.1"/>
    <property type="molecule type" value="Genomic_DNA"/>
</dbReference>
<keyword evidence="3" id="KW-1185">Reference proteome</keyword>
<evidence type="ECO:0000313" key="2">
    <source>
        <dbReference type="EMBL" id="XAU15883.1"/>
    </source>
</evidence>
<reference evidence="2 3" key="1">
    <citation type="submission" date="2024-03" db="EMBL/GenBank/DDBJ databases">
        <title>Sulfurimonas sp. HSL3-1.</title>
        <authorList>
            <person name="Wang S."/>
        </authorList>
    </citation>
    <scope>NUCLEOTIDE SEQUENCE [LARGE SCALE GENOMIC DNA]</scope>
    <source>
        <strain evidence="2 3">HSL3-1</strain>
    </source>
</reference>
<accession>A0ABZ3HCU4</accession>
<sequence>MKASFRDEWGLIKRMLGAGALLFAAAASANIGYTLEGCRSTSIPDGYDLAANDYVCPDGAYTTGNLKGWAELDLVPHRVTIENKGSDPQKFTFTVGGDYLYAEGGDLRGWDYISVLTLDTDLSNDICKNWAEQYQDQLVVQDLLITPDNEGAGGVFTTIYRQISVAGGGPRDGEYAANGLPGGAVCVANYYQRLALGSHLYSGSSLQSNLWDANLSSSGGQKRVQLPDVKAVETSKDMTARQAQSFGWSISKSGPATVEFGDTCAPSAPTSKLVDVNVTWTKLAATPEGTVGIHTKIYVSNTASREIYANVSDVVYYSGGMTSVQPDACTPYLMPPNFSGVVCEHDVIVPEDESGGLYDIATIGFEDPYLPDVPITVTLEATASASVQPGDQLNTTAIVRDHEWIESTNGLMSFSSGTFTPGDIGEYDAPYVSGTPTVGDVNWTSYTVEDSGVLVFHKTVYIDGPIIATGMLSDTATIVGDGGYTPDPATHEIALSADATVSLTINKTMPDVLDGNDSIDVLFTVSREGMDDINRTLTFTALSPLTQSVKIEGLEPGSYTVTETAPTGFEPEVSAIKPVTITLPSCGESVTFNNQLAGQPAVKVIKVTKPAEIEGIPQKGDWNMTLYKETAPDVWTVVTSLLTDPNSATNVLVPEGELAEGHYKVVEIMKDGWYMSDQSGDCDFTVDYPEDLYRADYECQFENTKYGTVIINKLTVPAGMPDYFHFAQDLNGSYDLNLTHLGSHTFMDVIPKTYTVTEDDPKPEYDLIGLSCVELDGVENSSTSLSQREATIVVDPGETVQCTYTNRKRGKIELIKHENGGTTYTLNWTFTLSGNGLNLLDTPDANGLVDFNGVWLVPGANYTVCETGIPVAWENLWYVEGSPVSYDNPDSGEASNENHCYTFSVEANQTIHFVVENNYTPPGGEPRTIGYWKNWTTCDGHGNQQEKAEAANLLAGQTEVWLVDYVLPITLGSFEVASCEDAVSILDKRDVSSGKKRAGDAAYGLAAQLLAAKANYAAGATQCSAASDAIADGDALLSSIGFDGTGGYLKGGKNAAAQKSLATSIAGTLDAYNNGALCP</sequence>
<protein>
    <recommendedName>
        <fullName evidence="1">SpaA-like prealbumin fold domain-containing protein</fullName>
    </recommendedName>
</protein>